<dbReference type="CDD" id="cd12087">
    <property type="entry name" value="TM_EGFR-like"/>
    <property type="match status" value="1"/>
</dbReference>
<protein>
    <submittedName>
        <fullName evidence="8">Uncharacterized protein</fullName>
    </submittedName>
</protein>
<feature type="signal peptide" evidence="7">
    <location>
        <begin position="1"/>
        <end position="21"/>
    </location>
</feature>
<evidence type="ECO:0000256" key="3">
    <source>
        <dbReference type="ARBA" id="ARBA00022989"/>
    </source>
</evidence>
<feature type="compositionally biased region" description="Polar residues" evidence="5">
    <location>
        <begin position="268"/>
        <end position="286"/>
    </location>
</feature>
<accession>A0A9P4QPF1</accession>
<feature type="chain" id="PRO_5040172769" evidence="7">
    <location>
        <begin position="22"/>
        <end position="373"/>
    </location>
</feature>
<feature type="compositionally biased region" description="Low complexity" evidence="5">
    <location>
        <begin position="162"/>
        <end position="181"/>
    </location>
</feature>
<organism evidence="8 9">
    <name type="scientific">Polyplosphaeria fusca</name>
    <dbReference type="NCBI Taxonomy" id="682080"/>
    <lineage>
        <taxon>Eukaryota</taxon>
        <taxon>Fungi</taxon>
        <taxon>Dikarya</taxon>
        <taxon>Ascomycota</taxon>
        <taxon>Pezizomycotina</taxon>
        <taxon>Dothideomycetes</taxon>
        <taxon>Pleosporomycetidae</taxon>
        <taxon>Pleosporales</taxon>
        <taxon>Tetraplosphaeriaceae</taxon>
        <taxon>Polyplosphaeria</taxon>
    </lineage>
</organism>
<reference evidence="8" key="1">
    <citation type="journal article" date="2020" name="Stud. Mycol.">
        <title>101 Dothideomycetes genomes: a test case for predicting lifestyles and emergence of pathogens.</title>
        <authorList>
            <person name="Haridas S."/>
            <person name="Albert R."/>
            <person name="Binder M."/>
            <person name="Bloem J."/>
            <person name="Labutti K."/>
            <person name="Salamov A."/>
            <person name="Andreopoulos B."/>
            <person name="Baker S."/>
            <person name="Barry K."/>
            <person name="Bills G."/>
            <person name="Bluhm B."/>
            <person name="Cannon C."/>
            <person name="Castanera R."/>
            <person name="Culley D."/>
            <person name="Daum C."/>
            <person name="Ezra D."/>
            <person name="Gonzalez J."/>
            <person name="Henrissat B."/>
            <person name="Kuo A."/>
            <person name="Liang C."/>
            <person name="Lipzen A."/>
            <person name="Lutzoni F."/>
            <person name="Magnuson J."/>
            <person name="Mondo S."/>
            <person name="Nolan M."/>
            <person name="Ohm R."/>
            <person name="Pangilinan J."/>
            <person name="Park H.-J."/>
            <person name="Ramirez L."/>
            <person name="Alfaro M."/>
            <person name="Sun H."/>
            <person name="Tritt A."/>
            <person name="Yoshinaga Y."/>
            <person name="Zwiers L.-H."/>
            <person name="Turgeon B."/>
            <person name="Goodwin S."/>
            <person name="Spatafora J."/>
            <person name="Crous P."/>
            <person name="Grigoriev I."/>
        </authorList>
    </citation>
    <scope>NUCLEOTIDE SEQUENCE</scope>
    <source>
        <strain evidence="8">CBS 125425</strain>
    </source>
</reference>
<keyword evidence="9" id="KW-1185">Reference proteome</keyword>
<evidence type="ECO:0000313" key="8">
    <source>
        <dbReference type="EMBL" id="KAF2729310.1"/>
    </source>
</evidence>
<dbReference type="Proteomes" id="UP000799444">
    <property type="component" value="Unassembled WGS sequence"/>
</dbReference>
<name>A0A9P4QPF1_9PLEO</name>
<evidence type="ECO:0000256" key="5">
    <source>
        <dbReference type="SAM" id="MobiDB-lite"/>
    </source>
</evidence>
<evidence type="ECO:0000313" key="9">
    <source>
        <dbReference type="Proteomes" id="UP000799444"/>
    </source>
</evidence>
<dbReference type="PANTHER" id="PTHR15549:SF26">
    <property type="entry name" value="AXIAL BUDDING PATTERN PROTEIN 2-RELATED"/>
    <property type="match status" value="1"/>
</dbReference>
<comment type="subcellular location">
    <subcellularLocation>
        <location evidence="1">Membrane</location>
        <topology evidence="1">Single-pass membrane protein</topology>
    </subcellularLocation>
</comment>
<feature type="compositionally biased region" description="Low complexity" evidence="5">
    <location>
        <begin position="294"/>
        <end position="304"/>
    </location>
</feature>
<feature type="compositionally biased region" description="Low complexity" evidence="5">
    <location>
        <begin position="190"/>
        <end position="204"/>
    </location>
</feature>
<gene>
    <name evidence="8" type="ORF">EJ04DRAFT_75403</name>
</gene>
<keyword evidence="7" id="KW-0732">Signal</keyword>
<feature type="region of interest" description="Disordered" evidence="5">
    <location>
        <begin position="160"/>
        <end position="204"/>
    </location>
</feature>
<sequence length="373" mass="38844">MIGQLPISLLSVLVWSCSVNASPRPADPTITAPALLPRQQAANFIGWVEASGTWYSETCNPGLTWYQDGEYGQCCPTTVASCYAPTACVDGSLIYPFSDLSSTTTIACTDNFGDAALSICNTAFIYENFDDSSPQTDIVCGSQSDVWSYYRKIPASATELVSTSSESPKPSPTSTPSKPSSGTVDSAVATSTRTSIPSSTPQKSSSKAWIAGVVVGPIVGLALIGALVFFLLRRKRNNNNAANHGAPTLIQPPAQFNETKPAFPPQVASAQPSPGYQPQDPYSQQPISPPMSPAPQYAAPYQSPGSPPPVGGHYAPDVKYAYEPPSHPEAAELGGPSSAAPVTTQHTAELGGASVAAPVATHHTAELDGGNAR</sequence>
<dbReference type="InterPro" id="IPR051694">
    <property type="entry name" value="Immunoregulatory_rcpt-like"/>
</dbReference>
<proteinExistence type="predicted"/>
<evidence type="ECO:0000256" key="1">
    <source>
        <dbReference type="ARBA" id="ARBA00004167"/>
    </source>
</evidence>
<comment type="caution">
    <text evidence="8">The sequence shown here is derived from an EMBL/GenBank/DDBJ whole genome shotgun (WGS) entry which is preliminary data.</text>
</comment>
<feature type="region of interest" description="Disordered" evidence="5">
    <location>
        <begin position="243"/>
        <end position="373"/>
    </location>
</feature>
<dbReference type="NCBIfam" id="TIGR01167">
    <property type="entry name" value="LPXTG_anchor"/>
    <property type="match status" value="1"/>
</dbReference>
<keyword evidence="2 6" id="KW-0812">Transmembrane</keyword>
<evidence type="ECO:0000256" key="7">
    <source>
        <dbReference type="SAM" id="SignalP"/>
    </source>
</evidence>
<dbReference type="AlphaFoldDB" id="A0A9P4QPF1"/>
<evidence type="ECO:0000256" key="6">
    <source>
        <dbReference type="SAM" id="Phobius"/>
    </source>
</evidence>
<keyword evidence="4 6" id="KW-0472">Membrane</keyword>
<dbReference type="EMBL" id="ML996249">
    <property type="protein sequence ID" value="KAF2729310.1"/>
    <property type="molecule type" value="Genomic_DNA"/>
</dbReference>
<feature type="transmembrane region" description="Helical" evidence="6">
    <location>
        <begin position="208"/>
        <end position="232"/>
    </location>
</feature>
<keyword evidence="3 6" id="KW-1133">Transmembrane helix</keyword>
<dbReference type="OrthoDB" id="3557178at2759"/>
<evidence type="ECO:0000256" key="4">
    <source>
        <dbReference type="ARBA" id="ARBA00023136"/>
    </source>
</evidence>
<dbReference type="GO" id="GO:0016020">
    <property type="term" value="C:membrane"/>
    <property type="evidence" value="ECO:0007669"/>
    <property type="project" value="UniProtKB-SubCell"/>
</dbReference>
<evidence type="ECO:0000256" key="2">
    <source>
        <dbReference type="ARBA" id="ARBA00022692"/>
    </source>
</evidence>
<dbReference type="PANTHER" id="PTHR15549">
    <property type="entry name" value="PAIRED IMMUNOGLOBULIN-LIKE TYPE 2 RECEPTOR"/>
    <property type="match status" value="1"/>
</dbReference>
<dbReference type="GO" id="GO:0071944">
    <property type="term" value="C:cell periphery"/>
    <property type="evidence" value="ECO:0007669"/>
    <property type="project" value="UniProtKB-ARBA"/>
</dbReference>